<feature type="domain" description="Thiamine pyrophosphate enzyme TPP-binding" evidence="2">
    <location>
        <begin position="256"/>
        <end position="346"/>
    </location>
</feature>
<keyword evidence="4" id="KW-1185">Reference proteome</keyword>
<dbReference type="Proteomes" id="UP000053095">
    <property type="component" value="Unassembled WGS sequence"/>
</dbReference>
<dbReference type="PANTHER" id="PTHR18968:SF164">
    <property type="entry name" value="PYRUVATE DECARBOXYLASE"/>
    <property type="match status" value="1"/>
</dbReference>
<evidence type="ECO:0000259" key="2">
    <source>
        <dbReference type="Pfam" id="PF02775"/>
    </source>
</evidence>
<dbReference type="InterPro" id="IPR029061">
    <property type="entry name" value="THDP-binding"/>
</dbReference>
<dbReference type="PANTHER" id="PTHR18968">
    <property type="entry name" value="THIAMINE PYROPHOSPHATE ENZYMES"/>
    <property type="match status" value="1"/>
</dbReference>
<reference evidence="4" key="1">
    <citation type="journal article" date="2015" name="Genome Announc.">
        <title>Draft genome sequence of Talaromyces cellulolyticus strain Y-94, a source of lignocellulosic biomass-degrading enzymes.</title>
        <authorList>
            <person name="Fujii T."/>
            <person name="Koike H."/>
            <person name="Sawayama S."/>
            <person name="Yano S."/>
            <person name="Inoue H."/>
        </authorList>
    </citation>
    <scope>NUCLEOTIDE SEQUENCE [LARGE SCALE GENOMIC DNA]</scope>
    <source>
        <strain evidence="4">Y-94</strain>
    </source>
</reference>
<evidence type="ECO:0000313" key="4">
    <source>
        <dbReference type="Proteomes" id="UP000053095"/>
    </source>
</evidence>
<dbReference type="Gene3D" id="3.40.50.1220">
    <property type="entry name" value="TPP-binding domain"/>
    <property type="match status" value="1"/>
</dbReference>
<dbReference type="EMBL" id="DF933856">
    <property type="protein sequence ID" value="GAM43890.1"/>
    <property type="molecule type" value="Genomic_DNA"/>
</dbReference>
<dbReference type="AlphaFoldDB" id="A0A6V8HPK7"/>
<comment type="caution">
    <text evidence="3">The sequence shown here is derived from an EMBL/GenBank/DDBJ whole genome shotgun (WGS) entry which is preliminary data.</text>
</comment>
<organism evidence="3 4">
    <name type="scientific">Talaromyces pinophilus</name>
    <name type="common">Penicillium pinophilum</name>
    <dbReference type="NCBI Taxonomy" id="128442"/>
    <lineage>
        <taxon>Eukaryota</taxon>
        <taxon>Fungi</taxon>
        <taxon>Dikarya</taxon>
        <taxon>Ascomycota</taxon>
        <taxon>Pezizomycotina</taxon>
        <taxon>Eurotiomycetes</taxon>
        <taxon>Eurotiomycetidae</taxon>
        <taxon>Eurotiales</taxon>
        <taxon>Trichocomaceae</taxon>
        <taxon>Talaromyces</taxon>
        <taxon>Talaromyces sect. Talaromyces</taxon>
    </lineage>
</organism>
<evidence type="ECO:0000313" key="3">
    <source>
        <dbReference type="EMBL" id="GAM43890.1"/>
    </source>
</evidence>
<name>A0A6V8HPK7_TALPI</name>
<dbReference type="InterPro" id="IPR011766">
    <property type="entry name" value="TPP_enzyme_TPP-bd"/>
</dbReference>
<dbReference type="GO" id="GO:0009099">
    <property type="term" value="P:L-valine biosynthetic process"/>
    <property type="evidence" value="ECO:0007669"/>
    <property type="project" value="TreeGrafter"/>
</dbReference>
<protein>
    <recommendedName>
        <fullName evidence="2">Thiamine pyrophosphate enzyme TPP-binding domain-containing protein</fullName>
    </recommendedName>
</protein>
<evidence type="ECO:0000256" key="1">
    <source>
        <dbReference type="ARBA" id="ARBA00007812"/>
    </source>
</evidence>
<dbReference type="InterPro" id="IPR029035">
    <property type="entry name" value="DHS-like_NAD/FAD-binding_dom"/>
</dbReference>
<dbReference type="SUPFAM" id="SSF52518">
    <property type="entry name" value="Thiamin diphosphate-binding fold (THDP-binding)"/>
    <property type="match status" value="1"/>
</dbReference>
<proteinExistence type="inferred from homology"/>
<dbReference type="GO" id="GO:0009097">
    <property type="term" value="P:isoleucine biosynthetic process"/>
    <property type="evidence" value="ECO:0007669"/>
    <property type="project" value="TreeGrafter"/>
</dbReference>
<dbReference type="GO" id="GO:0003984">
    <property type="term" value="F:acetolactate synthase activity"/>
    <property type="evidence" value="ECO:0007669"/>
    <property type="project" value="TreeGrafter"/>
</dbReference>
<sequence>MPLRRRDRTTRQLRRELNYAMPIRMSTRGRTNAMAAHFALPPHCIARDRCEIYLRRARSCKEPLIITGYSSRNHKCVNALIKLATTVKGLRLLDTGGCDTCFPANHPGWLGMRFGADLAIETTDLILIVDCDVPWIPTRCRPQKSARIFRVDIDPLKQLMPLFYVPAVQKCIAYSCTAINQVASYIKSSPELTDVVSSNIFADRWSLLQKHSEKIASLDAQCVSGPNNTISAAYLCKKLKYLAPEDTFWVVEAATNTFAVADQIRATRLGQWINCGGGGLGWSSGVALSVKLAVDAIANVADVKKRKMVVQIVGDGTFHFSVPSSVYWISDRYDIPIVTIVLNNEGGILSLEKGDLFALCT</sequence>
<comment type="similarity">
    <text evidence="1">Belongs to the TPP enzyme family.</text>
</comment>
<gene>
    <name evidence="3" type="ORF">TCE0_060f19071</name>
</gene>
<dbReference type="GO" id="GO:0030976">
    <property type="term" value="F:thiamine pyrophosphate binding"/>
    <property type="evidence" value="ECO:0007669"/>
    <property type="project" value="InterPro"/>
</dbReference>
<dbReference type="GO" id="GO:0005739">
    <property type="term" value="C:mitochondrion"/>
    <property type="evidence" value="ECO:0007669"/>
    <property type="project" value="TreeGrafter"/>
</dbReference>
<dbReference type="GO" id="GO:0050660">
    <property type="term" value="F:flavin adenine dinucleotide binding"/>
    <property type="evidence" value="ECO:0007669"/>
    <property type="project" value="TreeGrafter"/>
</dbReference>
<dbReference type="Pfam" id="PF02775">
    <property type="entry name" value="TPP_enzyme_C"/>
    <property type="match status" value="1"/>
</dbReference>
<dbReference type="SUPFAM" id="SSF52467">
    <property type="entry name" value="DHS-like NAD/FAD-binding domain"/>
    <property type="match status" value="1"/>
</dbReference>
<dbReference type="InterPro" id="IPR045229">
    <property type="entry name" value="TPP_enz"/>
</dbReference>
<dbReference type="Gene3D" id="3.40.50.970">
    <property type="match status" value="1"/>
</dbReference>
<dbReference type="GO" id="GO:0005948">
    <property type="term" value="C:acetolactate synthase complex"/>
    <property type="evidence" value="ECO:0007669"/>
    <property type="project" value="TreeGrafter"/>
</dbReference>
<accession>A0A6V8HPK7</accession>